<dbReference type="RefSeq" id="WP_012665685.1">
    <property type="nucleotide sequence ID" value="NC_012177.1"/>
</dbReference>
<keyword evidence="3" id="KW-0614">Plasmid</keyword>
<evidence type="ECO:0000313" key="3">
    <source>
        <dbReference type="EMBL" id="ACN52664.1"/>
    </source>
</evidence>
<feature type="compositionally biased region" description="Acidic residues" evidence="1">
    <location>
        <begin position="63"/>
        <end position="75"/>
    </location>
</feature>
<keyword evidence="4" id="KW-1185">Reference proteome</keyword>
<dbReference type="OrthoDB" id="352913at2"/>
<feature type="signal peptide" evidence="2">
    <location>
        <begin position="1"/>
        <end position="19"/>
    </location>
</feature>
<protein>
    <submittedName>
        <fullName evidence="3">Conserved domain protein</fullName>
    </submittedName>
</protein>
<feature type="chain" id="PRO_5002902829" evidence="2">
    <location>
        <begin position="20"/>
        <end position="75"/>
    </location>
</feature>
<dbReference type="PROSITE" id="PS51257">
    <property type="entry name" value="PROKAR_LIPOPROTEIN"/>
    <property type="match status" value="1"/>
</dbReference>
<evidence type="ECO:0000256" key="1">
    <source>
        <dbReference type="SAM" id="MobiDB-lite"/>
    </source>
</evidence>
<sequence length="75" mass="8536">MVKKIIFISFLVFMMSCNAIGRGVLIDSVLNKVVKDLDRESEEEEKKEKKENLNSKPSINENADGDSEEDDDDIE</sequence>
<dbReference type="GeneID" id="63641703"/>
<accession>C0R892</accession>
<reference evidence="3 4" key="1">
    <citation type="journal article" date="2012" name="J. Bacteriol.">
        <title>Whole-Genome Sequences of Borrelia bissettii, Borrelia valaisiana, and Borrelia spielmanii.</title>
        <authorList>
            <person name="Schutzer S.E."/>
            <person name="Fraser-Liggett C.M."/>
            <person name="Qiu W.G."/>
            <person name="Kraiczy P."/>
            <person name="Mongodin E.F."/>
            <person name="Dunn J.J."/>
            <person name="Luft B.J."/>
            <person name="Casjens S.R."/>
        </authorList>
    </citation>
    <scope>NUCLEOTIDE SEQUENCE [LARGE SCALE GENOMIC DNA]</scope>
    <source>
        <strain evidence="3 4">VS116</strain>
        <plasmid evidence="3">VS116_lp54</plasmid>
    </source>
</reference>
<gene>
    <name evidence="3" type="ORF">BVAVS116_A0051</name>
</gene>
<organism evidence="3 4">
    <name type="scientific">Borreliella valaisiana VS116</name>
    <dbReference type="NCBI Taxonomy" id="445987"/>
    <lineage>
        <taxon>Bacteria</taxon>
        <taxon>Pseudomonadati</taxon>
        <taxon>Spirochaetota</taxon>
        <taxon>Spirochaetia</taxon>
        <taxon>Spirochaetales</taxon>
        <taxon>Borreliaceae</taxon>
        <taxon>Borreliella</taxon>
    </lineage>
</organism>
<keyword evidence="2" id="KW-0732">Signal</keyword>
<evidence type="ECO:0000256" key="2">
    <source>
        <dbReference type="SAM" id="SignalP"/>
    </source>
</evidence>
<name>C0R892_BORVA</name>
<evidence type="ECO:0000313" key="4">
    <source>
        <dbReference type="Proteomes" id="UP000006163"/>
    </source>
</evidence>
<feature type="region of interest" description="Disordered" evidence="1">
    <location>
        <begin position="38"/>
        <end position="75"/>
    </location>
</feature>
<dbReference type="Proteomes" id="UP000006163">
    <property type="component" value="Plasmid VS116_lp54"/>
</dbReference>
<dbReference type="AlphaFoldDB" id="C0R892"/>
<proteinExistence type="predicted"/>
<dbReference type="EMBL" id="CP001433">
    <property type="protein sequence ID" value="ACN52664.1"/>
    <property type="molecule type" value="Genomic_DNA"/>
</dbReference>
<geneLocation type="plasmid" evidence="3 4">
    <name>VS116_lp54</name>
</geneLocation>
<dbReference type="HOGENOM" id="CLU_199558_0_0_12"/>
<feature type="compositionally biased region" description="Basic and acidic residues" evidence="1">
    <location>
        <begin position="38"/>
        <end position="53"/>
    </location>
</feature>